<evidence type="ECO:0000256" key="1">
    <source>
        <dbReference type="SAM" id="Phobius"/>
    </source>
</evidence>
<reference evidence="2" key="1">
    <citation type="submission" date="2022-06" db="EMBL/GenBank/DDBJ databases">
        <title>Aquibacillus sp. a new bacterium isolated from soil saline samples.</title>
        <authorList>
            <person name="Galisteo C."/>
            <person name="De La Haba R."/>
            <person name="Sanchez-Porro C."/>
            <person name="Ventosa A."/>
        </authorList>
    </citation>
    <scope>NUCLEOTIDE SEQUENCE</scope>
    <source>
        <strain evidence="2">JCM 12387</strain>
    </source>
</reference>
<dbReference type="Proteomes" id="UP001145072">
    <property type="component" value="Unassembled WGS sequence"/>
</dbReference>
<protein>
    <submittedName>
        <fullName evidence="2">Uncharacterized protein</fullName>
    </submittedName>
</protein>
<dbReference type="EMBL" id="JAMQJZ010000009">
    <property type="protein sequence ID" value="MDC3421191.1"/>
    <property type="molecule type" value="Genomic_DNA"/>
</dbReference>
<gene>
    <name evidence="2" type="ORF">NC661_12500</name>
</gene>
<keyword evidence="1" id="KW-1133">Transmembrane helix</keyword>
<comment type="caution">
    <text evidence="2">The sequence shown here is derived from an EMBL/GenBank/DDBJ whole genome shotgun (WGS) entry which is preliminary data.</text>
</comment>
<keyword evidence="1" id="KW-0472">Membrane</keyword>
<keyword evidence="1" id="KW-0812">Transmembrane</keyword>
<organism evidence="2 3">
    <name type="scientific">Aquibacillus koreensis</name>
    <dbReference type="NCBI Taxonomy" id="279446"/>
    <lineage>
        <taxon>Bacteria</taxon>
        <taxon>Bacillati</taxon>
        <taxon>Bacillota</taxon>
        <taxon>Bacilli</taxon>
        <taxon>Bacillales</taxon>
        <taxon>Bacillaceae</taxon>
        <taxon>Aquibacillus</taxon>
    </lineage>
</organism>
<sequence length="84" mass="9503">MSRYYHDCKNNIGRPVKIVTRDGKVHRGMIERVNNTHVFLKPMSSNLGGYGYGFYRPWGFGAGLGWGVALGSIATLAFLPFFFW</sequence>
<accession>A0A9X3WN18</accession>
<dbReference type="AlphaFoldDB" id="A0A9X3WN18"/>
<feature type="transmembrane region" description="Helical" evidence="1">
    <location>
        <begin position="64"/>
        <end position="83"/>
    </location>
</feature>
<proteinExistence type="predicted"/>
<name>A0A9X3WN18_9BACI</name>
<dbReference type="RefSeq" id="WP_259871689.1">
    <property type="nucleotide sequence ID" value="NZ_JAMQJZ010000009.1"/>
</dbReference>
<evidence type="ECO:0000313" key="3">
    <source>
        <dbReference type="Proteomes" id="UP001145072"/>
    </source>
</evidence>
<keyword evidence="3" id="KW-1185">Reference proteome</keyword>
<evidence type="ECO:0000313" key="2">
    <source>
        <dbReference type="EMBL" id="MDC3421191.1"/>
    </source>
</evidence>